<sequence>MSAPWWFWVAFNAFILFLLLLDLGVLTRRDRPIPVKEALLRSGAFFTLAMIFCAGLFALYGETPEERSQKGFEFLTGYLIEWSLSVDNIFVFVLIFSHFQVPAAVQHRVLFWGIIGALVMRGTLILLGTTLIQHFQWIMIGFGLFLIWSGWKMLKAVDEEPDLDNNRILLWMKSRYRVTETYVKDHFYVRRDGVLYFTPLALVLVLIETTDLVFALDSIPAIFAITSDPFIVYTANVFAILGLRAMYFALAGIIHRFHYLKYGLSIVLIVVGIKMIGNYVWKVNGWGEKFLPVEVALAITATLIGGSIFLSLIKTAEEGPMARARHAWQGWVPLSGRKRRPEEQG</sequence>
<dbReference type="InterPro" id="IPR005496">
    <property type="entry name" value="Integral_membrane_TerC"/>
</dbReference>
<feature type="transmembrane region" description="Helical" evidence="6">
    <location>
        <begin position="293"/>
        <end position="313"/>
    </location>
</feature>
<dbReference type="PANTHER" id="PTHR30238">
    <property type="entry name" value="MEMBRANE BOUND PREDICTED REDOX MODULATOR"/>
    <property type="match status" value="1"/>
</dbReference>
<feature type="transmembrane region" description="Helical" evidence="6">
    <location>
        <begin position="230"/>
        <end position="250"/>
    </location>
</feature>
<keyword evidence="4 6" id="KW-1133">Transmembrane helix</keyword>
<feature type="transmembrane region" description="Helical" evidence="6">
    <location>
        <begin position="262"/>
        <end position="281"/>
    </location>
</feature>
<evidence type="ECO:0000256" key="5">
    <source>
        <dbReference type="ARBA" id="ARBA00023136"/>
    </source>
</evidence>
<dbReference type="GO" id="GO:0016020">
    <property type="term" value="C:membrane"/>
    <property type="evidence" value="ECO:0007669"/>
    <property type="project" value="UniProtKB-SubCell"/>
</dbReference>
<evidence type="ECO:0000256" key="4">
    <source>
        <dbReference type="ARBA" id="ARBA00022989"/>
    </source>
</evidence>
<protein>
    <submittedName>
        <fullName evidence="7">TerC family protein</fullName>
    </submittedName>
</protein>
<reference evidence="7" key="1">
    <citation type="submission" date="2021-06" db="EMBL/GenBank/DDBJ databases">
        <title>Elioraea tepida, sp. nov., a moderately thermophilic aerobic anoxygenic phototrophic bacterium isolated from an alkaline siliceous hot spring mat community in Yellowstone National Park, WY, USA.</title>
        <authorList>
            <person name="Saini M.K."/>
            <person name="Yoshida S."/>
            <person name="Sebastian A."/>
            <person name="Hirose S."/>
            <person name="Hara E."/>
            <person name="Tamaki H."/>
            <person name="Soulier N.T."/>
            <person name="Albert I."/>
            <person name="Hanada S."/>
            <person name="Bryant D.A."/>
            <person name="Tank M."/>
        </authorList>
    </citation>
    <scope>NUCLEOTIDE SEQUENCE</scope>
    <source>
        <strain evidence="7">MS-P2</strain>
    </source>
</reference>
<dbReference type="AlphaFoldDB" id="A0A975U711"/>
<accession>A0A975U711</accession>
<evidence type="ECO:0000313" key="8">
    <source>
        <dbReference type="Proteomes" id="UP000694001"/>
    </source>
</evidence>
<feature type="transmembrane region" description="Helical" evidence="6">
    <location>
        <begin position="194"/>
        <end position="215"/>
    </location>
</feature>
<keyword evidence="3 6" id="KW-0812">Transmembrane</keyword>
<keyword evidence="8" id="KW-1185">Reference proteome</keyword>
<dbReference type="PANTHER" id="PTHR30238:SF0">
    <property type="entry name" value="THYLAKOID MEMBRANE PROTEIN TERC, CHLOROPLASTIC"/>
    <property type="match status" value="1"/>
</dbReference>
<gene>
    <name evidence="7" type="ORF">KO353_06075</name>
</gene>
<organism evidence="7 8">
    <name type="scientific">Elioraea tepida</name>
    <dbReference type="NCBI Taxonomy" id="2843330"/>
    <lineage>
        <taxon>Bacteria</taxon>
        <taxon>Pseudomonadati</taxon>
        <taxon>Pseudomonadota</taxon>
        <taxon>Alphaproteobacteria</taxon>
        <taxon>Acetobacterales</taxon>
        <taxon>Elioraeaceae</taxon>
        <taxon>Elioraea</taxon>
    </lineage>
</organism>
<feature type="transmembrane region" description="Helical" evidence="6">
    <location>
        <begin position="38"/>
        <end position="59"/>
    </location>
</feature>
<dbReference type="KEGG" id="elio:KO353_06075"/>
<evidence type="ECO:0000256" key="6">
    <source>
        <dbReference type="SAM" id="Phobius"/>
    </source>
</evidence>
<evidence type="ECO:0000256" key="3">
    <source>
        <dbReference type="ARBA" id="ARBA00022692"/>
    </source>
</evidence>
<keyword evidence="5 6" id="KW-0472">Membrane</keyword>
<feature type="transmembrane region" description="Helical" evidence="6">
    <location>
        <begin position="109"/>
        <end position="128"/>
    </location>
</feature>
<feature type="transmembrane region" description="Helical" evidence="6">
    <location>
        <begin position="6"/>
        <end position="26"/>
    </location>
</feature>
<dbReference type="EMBL" id="CP076448">
    <property type="protein sequence ID" value="QXM26226.1"/>
    <property type="molecule type" value="Genomic_DNA"/>
</dbReference>
<comment type="subcellular location">
    <subcellularLocation>
        <location evidence="1">Membrane</location>
        <topology evidence="1">Multi-pass membrane protein</topology>
    </subcellularLocation>
</comment>
<dbReference type="InterPro" id="IPR022369">
    <property type="entry name" value="Integral_membrane_TerC_rswitch"/>
</dbReference>
<evidence type="ECO:0000313" key="7">
    <source>
        <dbReference type="EMBL" id="QXM26226.1"/>
    </source>
</evidence>
<feature type="transmembrane region" description="Helical" evidence="6">
    <location>
        <begin position="79"/>
        <end position="97"/>
    </location>
</feature>
<proteinExistence type="inferred from homology"/>
<comment type="similarity">
    <text evidence="2">Belongs to the TerC family.</text>
</comment>
<dbReference type="Proteomes" id="UP000694001">
    <property type="component" value="Chromosome"/>
</dbReference>
<dbReference type="Pfam" id="PF03741">
    <property type="entry name" value="TerC"/>
    <property type="match status" value="1"/>
</dbReference>
<feature type="transmembrane region" description="Helical" evidence="6">
    <location>
        <begin position="134"/>
        <end position="151"/>
    </location>
</feature>
<dbReference type="NCBIfam" id="TIGR03718">
    <property type="entry name" value="R_switched_Alx"/>
    <property type="match status" value="1"/>
</dbReference>
<name>A0A975U711_9PROT</name>
<evidence type="ECO:0000256" key="2">
    <source>
        <dbReference type="ARBA" id="ARBA00007511"/>
    </source>
</evidence>
<evidence type="ECO:0000256" key="1">
    <source>
        <dbReference type="ARBA" id="ARBA00004141"/>
    </source>
</evidence>